<proteinExistence type="inferred from homology"/>
<evidence type="ECO:0000259" key="18">
    <source>
        <dbReference type="Pfam" id="PF07715"/>
    </source>
</evidence>
<dbReference type="KEGG" id="abaw:D5400_04265"/>
<keyword evidence="3 14" id="KW-0813">Transport</keyword>
<dbReference type="InterPro" id="IPR037066">
    <property type="entry name" value="Plug_dom_sf"/>
</dbReference>
<evidence type="ECO:0000313" key="19">
    <source>
        <dbReference type="EMBL" id="AZN70596.1"/>
    </source>
</evidence>
<dbReference type="Gene3D" id="2.40.170.20">
    <property type="entry name" value="TonB-dependent receptor, beta-barrel domain"/>
    <property type="match status" value="1"/>
</dbReference>
<dbReference type="Proteomes" id="UP000268192">
    <property type="component" value="Chromosome"/>
</dbReference>
<evidence type="ECO:0000256" key="11">
    <source>
        <dbReference type="ARBA" id="ARBA00023136"/>
    </source>
</evidence>
<keyword evidence="6 14" id="KW-0812">Transmembrane</keyword>
<keyword evidence="7 16" id="KW-0732">Signal</keyword>
<comment type="similarity">
    <text evidence="2 14 15">Belongs to the TonB-dependent receptor family.</text>
</comment>
<feature type="signal peptide" evidence="16">
    <location>
        <begin position="1"/>
        <end position="25"/>
    </location>
</feature>
<feature type="domain" description="TonB-dependent receptor-like beta-barrel" evidence="17">
    <location>
        <begin position="240"/>
        <end position="662"/>
    </location>
</feature>
<feature type="chain" id="PRO_5018688699" evidence="16">
    <location>
        <begin position="26"/>
        <end position="693"/>
    </location>
</feature>
<dbReference type="InterPro" id="IPR010105">
    <property type="entry name" value="TonB_sidphr_rcpt"/>
</dbReference>
<evidence type="ECO:0000256" key="8">
    <source>
        <dbReference type="ARBA" id="ARBA00023004"/>
    </source>
</evidence>
<keyword evidence="8" id="KW-0408">Iron</keyword>
<keyword evidence="10 15" id="KW-0798">TonB box</keyword>
<dbReference type="PANTHER" id="PTHR32552">
    <property type="entry name" value="FERRICHROME IRON RECEPTOR-RELATED"/>
    <property type="match status" value="1"/>
</dbReference>
<evidence type="ECO:0000256" key="9">
    <source>
        <dbReference type="ARBA" id="ARBA00023065"/>
    </source>
</evidence>
<dbReference type="GO" id="GO:0015344">
    <property type="term" value="F:siderophore uptake transmembrane transporter activity"/>
    <property type="evidence" value="ECO:0007669"/>
    <property type="project" value="TreeGrafter"/>
</dbReference>
<evidence type="ECO:0000256" key="14">
    <source>
        <dbReference type="PROSITE-ProRule" id="PRU01360"/>
    </source>
</evidence>
<evidence type="ECO:0000256" key="2">
    <source>
        <dbReference type="ARBA" id="ARBA00009810"/>
    </source>
</evidence>
<keyword evidence="20" id="KW-1185">Reference proteome</keyword>
<evidence type="ECO:0000313" key="20">
    <source>
        <dbReference type="Proteomes" id="UP000268192"/>
    </source>
</evidence>
<dbReference type="PANTHER" id="PTHR32552:SF68">
    <property type="entry name" value="FERRICHROME OUTER MEMBRANE TRANSPORTER_PHAGE RECEPTOR"/>
    <property type="match status" value="1"/>
</dbReference>
<dbReference type="EMBL" id="CP032509">
    <property type="protein sequence ID" value="AZN70596.1"/>
    <property type="molecule type" value="Genomic_DNA"/>
</dbReference>
<evidence type="ECO:0000256" key="4">
    <source>
        <dbReference type="ARBA" id="ARBA00022452"/>
    </source>
</evidence>
<dbReference type="Pfam" id="PF07715">
    <property type="entry name" value="Plug"/>
    <property type="match status" value="1"/>
</dbReference>
<evidence type="ECO:0000256" key="12">
    <source>
        <dbReference type="ARBA" id="ARBA00023170"/>
    </source>
</evidence>
<keyword evidence="12 19" id="KW-0675">Receptor</keyword>
<protein>
    <submittedName>
        <fullName evidence="19">TonB-dependent siderophore receptor</fullName>
    </submittedName>
</protein>
<dbReference type="InterPro" id="IPR012910">
    <property type="entry name" value="Plug_dom"/>
</dbReference>
<feature type="domain" description="TonB-dependent receptor plug" evidence="18">
    <location>
        <begin position="68"/>
        <end position="168"/>
    </location>
</feature>
<evidence type="ECO:0000256" key="15">
    <source>
        <dbReference type="RuleBase" id="RU003357"/>
    </source>
</evidence>
<evidence type="ECO:0000256" key="5">
    <source>
        <dbReference type="ARBA" id="ARBA00022496"/>
    </source>
</evidence>
<evidence type="ECO:0000256" key="16">
    <source>
        <dbReference type="SAM" id="SignalP"/>
    </source>
</evidence>
<evidence type="ECO:0000256" key="6">
    <source>
        <dbReference type="ARBA" id="ARBA00022692"/>
    </source>
</evidence>
<dbReference type="InterPro" id="IPR000531">
    <property type="entry name" value="Beta-barrel_TonB"/>
</dbReference>
<dbReference type="AlphaFoldDB" id="A0A3Q8XPA2"/>
<dbReference type="Gene3D" id="2.170.130.10">
    <property type="entry name" value="TonB-dependent receptor, plug domain"/>
    <property type="match status" value="1"/>
</dbReference>
<dbReference type="GO" id="GO:0038023">
    <property type="term" value="F:signaling receptor activity"/>
    <property type="evidence" value="ECO:0007669"/>
    <property type="project" value="InterPro"/>
</dbReference>
<dbReference type="InterPro" id="IPR039426">
    <property type="entry name" value="TonB-dep_rcpt-like"/>
</dbReference>
<evidence type="ECO:0000256" key="10">
    <source>
        <dbReference type="ARBA" id="ARBA00023077"/>
    </source>
</evidence>
<dbReference type="GO" id="GO:0009279">
    <property type="term" value="C:cell outer membrane"/>
    <property type="evidence" value="ECO:0007669"/>
    <property type="project" value="UniProtKB-SubCell"/>
</dbReference>
<keyword evidence="5" id="KW-0410">Iron transport</keyword>
<gene>
    <name evidence="19" type="ORF">D5400_04265</name>
</gene>
<evidence type="ECO:0000256" key="7">
    <source>
        <dbReference type="ARBA" id="ARBA00022729"/>
    </source>
</evidence>
<reference evidence="19 20" key="1">
    <citation type="submission" date="2018-09" db="EMBL/GenBank/DDBJ databases">
        <title>Marinorhizobium profundi gen. nov., sp. nov., isolated from a deep-sea sediment sample from the New Britain Trench and proposal of Marinorhizobiaceae fam. nov. in the order Rhizobiales of the class Alphaproteobacteria.</title>
        <authorList>
            <person name="Cao J."/>
        </authorList>
    </citation>
    <scope>NUCLEOTIDE SEQUENCE [LARGE SCALE GENOMIC DNA]</scope>
    <source>
        <strain evidence="19 20">WS11</strain>
    </source>
</reference>
<dbReference type="SUPFAM" id="SSF56935">
    <property type="entry name" value="Porins"/>
    <property type="match status" value="1"/>
</dbReference>
<dbReference type="CDD" id="cd01347">
    <property type="entry name" value="ligand_gated_channel"/>
    <property type="match status" value="1"/>
</dbReference>
<comment type="subcellular location">
    <subcellularLocation>
        <location evidence="1 14">Cell outer membrane</location>
        <topology evidence="1 14">Multi-pass membrane protein</topology>
    </subcellularLocation>
</comment>
<sequence>MSSIVHLKRALLASALMSVSAGAFAQEATVLETLTVEDEAVSADQATGGPKGETIIRQVSVGKSDRPIAETPRSVSVVSEQRLSDQGVDDVSDALLYVPGVYAETFGPDTRVDSKTIRGISAPQFLDGLRNDFSFYNNSRIDPYALSAVEVIKGPVGALYGSGALGGIVNLTSKLPQEVPAREVFVEVGTHDRARIGVDLTGPVTADGNLLYRFVGAGQKSGTQVDFVDDDGLFINPSITWQPTDDTKLTVIGLYQNDDGGLTSRFVPIEGSLLPTDNGNFVDKGTFLGEPDFDRYAAERASITGLFEHRFNETFSMDVAARYTDSNAKYDQVYPFPWNVTGDTVPRLLYSARNEAQSFVSDARLNADFDTGAINHAISFGLDYQNSTTRSDGYSQAFSPIDMINPIYGTPIPSFTRTRGPEQQTDQTGIYAFDNLSFDDRLFVTLGLRHDWYNDAADVETRAFSGNAGVLYRFDNGIAPYVSYATAFEPQPADSRGFTYDPVTGRQIEAGIKYQPVGTPHLFTASVFEIDQTDRRLPNPVGSPTGPEFVQNGETTIRGFELEAQTRYRDIELLAGYSYLDTEDKVTGFELASVPTHQASAWVTYRPQGNQLEGWFFGGGLRYVGSSLDGADNLKTPSFVLADALVGYETERWSAQLNVQNITDEDYLTTCLARGDCFYGQGRTVNFKLATRF</sequence>
<dbReference type="GO" id="GO:0015891">
    <property type="term" value="P:siderophore transport"/>
    <property type="evidence" value="ECO:0007669"/>
    <property type="project" value="InterPro"/>
</dbReference>
<evidence type="ECO:0000259" key="17">
    <source>
        <dbReference type="Pfam" id="PF00593"/>
    </source>
</evidence>
<dbReference type="PROSITE" id="PS52016">
    <property type="entry name" value="TONB_DEPENDENT_REC_3"/>
    <property type="match status" value="1"/>
</dbReference>
<organism evidence="19 20">
    <name type="scientific">Georhizobium profundi</name>
    <dbReference type="NCBI Taxonomy" id="2341112"/>
    <lineage>
        <taxon>Bacteria</taxon>
        <taxon>Pseudomonadati</taxon>
        <taxon>Pseudomonadota</taxon>
        <taxon>Alphaproteobacteria</taxon>
        <taxon>Hyphomicrobiales</taxon>
        <taxon>Rhizobiaceae</taxon>
        <taxon>Georhizobium</taxon>
    </lineage>
</organism>
<dbReference type="Pfam" id="PF00593">
    <property type="entry name" value="TonB_dep_Rec_b-barrel"/>
    <property type="match status" value="1"/>
</dbReference>
<evidence type="ECO:0000256" key="3">
    <source>
        <dbReference type="ARBA" id="ARBA00022448"/>
    </source>
</evidence>
<evidence type="ECO:0000256" key="13">
    <source>
        <dbReference type="ARBA" id="ARBA00023237"/>
    </source>
</evidence>
<keyword evidence="4 14" id="KW-1134">Transmembrane beta strand</keyword>
<evidence type="ECO:0000256" key="1">
    <source>
        <dbReference type="ARBA" id="ARBA00004571"/>
    </source>
</evidence>
<dbReference type="NCBIfam" id="TIGR01783">
    <property type="entry name" value="TonB-siderophor"/>
    <property type="match status" value="1"/>
</dbReference>
<keyword evidence="13 14" id="KW-0998">Cell outer membrane</keyword>
<dbReference type="InterPro" id="IPR036942">
    <property type="entry name" value="Beta-barrel_TonB_sf"/>
</dbReference>
<name>A0A3Q8XPA2_9HYPH</name>
<keyword evidence="9" id="KW-0406">Ion transport</keyword>
<keyword evidence="11 14" id="KW-0472">Membrane</keyword>
<accession>A0A3Q8XPA2</accession>